<evidence type="ECO:0000256" key="3">
    <source>
        <dbReference type="ARBA" id="ARBA00022679"/>
    </source>
</evidence>
<feature type="binding site" evidence="6">
    <location>
        <position position="115"/>
    </location>
    <ligand>
        <name>S-adenosyl-L-methionine</name>
        <dbReference type="ChEBI" id="CHEBI:59789"/>
    </ligand>
</feature>
<comment type="caution">
    <text evidence="10">The sequence shown here is derived from an EMBL/GenBank/DDBJ whole genome shotgun (WGS) entry which is preliminary data.</text>
</comment>
<feature type="region of interest" description="Disordered" evidence="8">
    <location>
        <begin position="424"/>
        <end position="443"/>
    </location>
</feature>
<dbReference type="PROSITE" id="PS01131">
    <property type="entry name" value="RRNA_A_DIMETH"/>
    <property type="match status" value="1"/>
</dbReference>
<evidence type="ECO:0000313" key="11">
    <source>
        <dbReference type="Proteomes" id="UP000091857"/>
    </source>
</evidence>
<dbReference type="EC" id="2.1.1.-" evidence="7"/>
<dbReference type="SUPFAM" id="SSF53335">
    <property type="entry name" value="S-adenosyl-L-methionine-dependent methyltransferases"/>
    <property type="match status" value="1"/>
</dbReference>
<dbReference type="InterPro" id="IPR011530">
    <property type="entry name" value="rRNA_adenine_dimethylase"/>
</dbReference>
<dbReference type="Gene3D" id="3.40.50.150">
    <property type="entry name" value="Vaccinia Virus protein VP39"/>
    <property type="match status" value="1"/>
</dbReference>
<feature type="binding site" evidence="6">
    <location>
        <position position="113"/>
    </location>
    <ligand>
        <name>S-adenosyl-L-methionine</name>
        <dbReference type="ChEBI" id="CHEBI:59789"/>
    </ligand>
</feature>
<accession>A0A2C9WCG6</accession>
<dbReference type="AlphaFoldDB" id="A0A2C9WCG6"/>
<dbReference type="GO" id="GO:0005739">
    <property type="term" value="C:mitochondrion"/>
    <property type="evidence" value="ECO:0000318"/>
    <property type="project" value="GO_Central"/>
</dbReference>
<sequence length="443" mass="50968">MCTRFTWQSPPAASHFTFNFRFVFFLYFDCQWRWKFFAFSMNVLLKNQQLTIPKSIQFYLIQSIFHLNSLRQFRRTAVHRRARRTNSEDDENNRNAESDLERNLYLHKSKGQHLLTNPRVLDKIVRISRIQPDDTVLEIGPGTGNLTLRLLEVAKKVVAVEIDKRMLEILRKRVSESGRQDKLDLLCEDALKAKFPQFDLVVANIPYGISSPLVTKLVYGANPFRSITFLLQKEFARRLLADPGDSEYNRLAVNVKLMAEVEFVMDVSKRDFLPCPKVDSSVVIIRPKAEIPTVNLHEWWAFTRACFSNKNKTMAAIFKQKKKVMELFRLSKMSGSNGEHGITSRNYDFAAAAADDDEAEEGETSHEQSCRACSCSEMDMCSYMERINEVLKANGFEGKRPSKLSNEELLNLLSLLNQAGIHFHGQTRPQNAENEARPAAVRR</sequence>
<evidence type="ECO:0000256" key="8">
    <source>
        <dbReference type="SAM" id="MobiDB-lite"/>
    </source>
</evidence>
<name>A0A2C9WCG6_MANES</name>
<dbReference type="FunFam" id="3.40.50.150:FF:000081">
    <property type="entry name" value="rRNA adenine N(6)-methyltransferase"/>
    <property type="match status" value="1"/>
</dbReference>
<dbReference type="GO" id="GO:0031167">
    <property type="term" value="P:rRNA methylation"/>
    <property type="evidence" value="ECO:0000318"/>
    <property type="project" value="GO_Central"/>
</dbReference>
<keyword evidence="1 7" id="KW-0698">rRNA processing</keyword>
<keyword evidence="2 6" id="KW-0489">Methyltransferase</keyword>
<evidence type="ECO:0000259" key="9">
    <source>
        <dbReference type="SMART" id="SM00650"/>
    </source>
</evidence>
<dbReference type="InterPro" id="IPR020596">
    <property type="entry name" value="rRNA_Ade_Mease_Trfase_CS"/>
</dbReference>
<dbReference type="NCBIfam" id="TIGR00755">
    <property type="entry name" value="ksgA"/>
    <property type="match status" value="1"/>
</dbReference>
<dbReference type="Pfam" id="PF00398">
    <property type="entry name" value="RrnaAD"/>
    <property type="match status" value="1"/>
</dbReference>
<feature type="domain" description="Ribosomal RNA adenine methylase transferase N-terminal" evidence="9">
    <location>
        <begin position="120"/>
        <end position="289"/>
    </location>
</feature>
<dbReference type="PANTHER" id="PTHR11727">
    <property type="entry name" value="DIMETHYLADENOSINE TRANSFERASE"/>
    <property type="match status" value="1"/>
</dbReference>
<dbReference type="STRING" id="3983.A0A2C9WCG6"/>
<keyword evidence="11" id="KW-1185">Reference proteome</keyword>
<dbReference type="CDD" id="cd02440">
    <property type="entry name" value="AdoMet_MTases"/>
    <property type="match status" value="1"/>
</dbReference>
<dbReference type="Gene3D" id="1.10.8.480">
    <property type="match status" value="1"/>
</dbReference>
<evidence type="ECO:0000256" key="2">
    <source>
        <dbReference type="ARBA" id="ARBA00022603"/>
    </source>
</evidence>
<keyword evidence="4 6" id="KW-0949">S-adenosyl-L-methionine</keyword>
<dbReference type="SMART" id="SM00650">
    <property type="entry name" value="rADc"/>
    <property type="match status" value="1"/>
</dbReference>
<proteinExistence type="inferred from homology"/>
<dbReference type="InterPro" id="IPR020598">
    <property type="entry name" value="rRNA_Ade_methylase_Trfase_N"/>
</dbReference>
<feature type="binding site" evidence="6">
    <location>
        <position position="140"/>
    </location>
    <ligand>
        <name>S-adenosyl-L-methionine</name>
        <dbReference type="ChEBI" id="CHEBI:59789"/>
    </ligand>
</feature>
<dbReference type="InterPro" id="IPR029063">
    <property type="entry name" value="SAM-dependent_MTases_sf"/>
</dbReference>
<dbReference type="EMBL" id="CM004388">
    <property type="protein sequence ID" value="OAY57467.1"/>
    <property type="molecule type" value="Genomic_DNA"/>
</dbReference>
<dbReference type="GO" id="GO:0000179">
    <property type="term" value="F:rRNA (adenine-N6,N6-)-dimethyltransferase activity"/>
    <property type="evidence" value="ECO:0000318"/>
    <property type="project" value="GO_Central"/>
</dbReference>
<dbReference type="GO" id="GO:0003723">
    <property type="term" value="F:RNA binding"/>
    <property type="evidence" value="ECO:0007669"/>
    <property type="project" value="UniProtKB-UniRule"/>
</dbReference>
<evidence type="ECO:0000256" key="1">
    <source>
        <dbReference type="ARBA" id="ARBA00022552"/>
    </source>
</evidence>
<keyword evidence="5 6" id="KW-0694">RNA-binding</keyword>
<evidence type="ECO:0000256" key="5">
    <source>
        <dbReference type="ARBA" id="ARBA00022884"/>
    </source>
</evidence>
<evidence type="ECO:0000313" key="10">
    <source>
        <dbReference type="EMBL" id="OAY57467.1"/>
    </source>
</evidence>
<dbReference type="InterPro" id="IPR001737">
    <property type="entry name" value="KsgA/Erm"/>
</dbReference>
<dbReference type="Gramene" id="Manes.02G099300.1.v8.1">
    <property type="protein sequence ID" value="Manes.02G099300.1.v8.1.CDS"/>
    <property type="gene ID" value="Manes.02G099300.v8.1"/>
</dbReference>
<feature type="binding site" evidence="6">
    <location>
        <position position="189"/>
    </location>
    <ligand>
        <name>S-adenosyl-L-methionine</name>
        <dbReference type="ChEBI" id="CHEBI:59789"/>
    </ligand>
</feature>
<dbReference type="OrthoDB" id="74991at2759"/>
<reference evidence="11" key="1">
    <citation type="journal article" date="2016" name="Nat. Biotechnol.">
        <title>Sequencing wild and cultivated cassava and related species reveals extensive interspecific hybridization and genetic diversity.</title>
        <authorList>
            <person name="Bredeson J.V."/>
            <person name="Lyons J.B."/>
            <person name="Prochnik S.E."/>
            <person name="Wu G.A."/>
            <person name="Ha C.M."/>
            <person name="Edsinger-Gonzales E."/>
            <person name="Grimwood J."/>
            <person name="Schmutz J."/>
            <person name="Rabbi I.Y."/>
            <person name="Egesi C."/>
            <person name="Nauluvula P."/>
            <person name="Lebot V."/>
            <person name="Ndunguru J."/>
            <person name="Mkamilo G."/>
            <person name="Bart R.S."/>
            <person name="Setter T.L."/>
            <person name="Gleadow R.M."/>
            <person name="Kulakow P."/>
            <person name="Ferguson M.E."/>
            <person name="Rounsley S."/>
            <person name="Rokhsar D.S."/>
        </authorList>
    </citation>
    <scope>NUCLEOTIDE SEQUENCE [LARGE SCALE GENOMIC DNA]</scope>
    <source>
        <strain evidence="11">cv. AM560-2</strain>
    </source>
</reference>
<gene>
    <name evidence="10" type="ORF">MANES_02G099300v8</name>
</gene>
<dbReference type="Proteomes" id="UP000091857">
    <property type="component" value="Chromosome 2"/>
</dbReference>
<evidence type="ECO:0000256" key="7">
    <source>
        <dbReference type="RuleBase" id="RU362106"/>
    </source>
</evidence>
<keyword evidence="3 6" id="KW-0808">Transferase</keyword>
<dbReference type="PROSITE" id="PS51689">
    <property type="entry name" value="SAM_RNA_A_N6_MT"/>
    <property type="match status" value="1"/>
</dbReference>
<feature type="binding site" evidence="6">
    <location>
        <position position="204"/>
    </location>
    <ligand>
        <name>S-adenosyl-L-methionine</name>
        <dbReference type="ChEBI" id="CHEBI:59789"/>
    </ligand>
</feature>
<dbReference type="PANTHER" id="PTHR11727:SF12">
    <property type="entry name" value="RIBOSOMAL RNA SMALL SUBUNIT METHYLTRANSFERASE, MITOCHONDRIAL"/>
    <property type="match status" value="1"/>
</dbReference>
<comment type="similarity">
    <text evidence="6 7">Belongs to the class I-like SAM-binding methyltransferase superfamily. rRNA adenine N(6)-methyltransferase family.</text>
</comment>
<organism evidence="10 11">
    <name type="scientific">Manihot esculenta</name>
    <name type="common">Cassava</name>
    <name type="synonym">Jatropha manihot</name>
    <dbReference type="NCBI Taxonomy" id="3983"/>
    <lineage>
        <taxon>Eukaryota</taxon>
        <taxon>Viridiplantae</taxon>
        <taxon>Streptophyta</taxon>
        <taxon>Embryophyta</taxon>
        <taxon>Tracheophyta</taxon>
        <taxon>Spermatophyta</taxon>
        <taxon>Magnoliopsida</taxon>
        <taxon>eudicotyledons</taxon>
        <taxon>Gunneridae</taxon>
        <taxon>Pentapetalae</taxon>
        <taxon>rosids</taxon>
        <taxon>fabids</taxon>
        <taxon>Malpighiales</taxon>
        <taxon>Euphorbiaceae</taxon>
        <taxon>Crotonoideae</taxon>
        <taxon>Manihoteae</taxon>
        <taxon>Manihot</taxon>
    </lineage>
</organism>
<feature type="binding site" evidence="6">
    <location>
        <position position="161"/>
    </location>
    <ligand>
        <name>S-adenosyl-L-methionine</name>
        <dbReference type="ChEBI" id="CHEBI:59789"/>
    </ligand>
</feature>
<evidence type="ECO:0000256" key="6">
    <source>
        <dbReference type="PROSITE-ProRule" id="PRU01026"/>
    </source>
</evidence>
<protein>
    <recommendedName>
        <fullName evidence="7">rRNA adenine N(6)-methyltransferase</fullName>
        <ecNumber evidence="7">2.1.1.-</ecNumber>
    </recommendedName>
</protein>
<evidence type="ECO:0000256" key="4">
    <source>
        <dbReference type="ARBA" id="ARBA00022691"/>
    </source>
</evidence>